<dbReference type="Gene3D" id="3.40.50.300">
    <property type="entry name" value="P-loop containing nucleotide triphosphate hydrolases"/>
    <property type="match status" value="1"/>
</dbReference>
<sequence length="80" mass="9190">MEEENICLRKRLPDGSDSIYWIQRVSRQVPNTSYTRNQYPIIPAFASTIRKSQSATIDCVGIHLDNMMSHGQLYVAMSRV</sequence>
<proteinExistence type="predicted"/>
<evidence type="ECO:0000313" key="2">
    <source>
        <dbReference type="Proteomes" id="UP000603453"/>
    </source>
</evidence>
<dbReference type="CDD" id="cd18809">
    <property type="entry name" value="SF1_C_RecD"/>
    <property type="match status" value="1"/>
</dbReference>
<dbReference type="OrthoDB" id="432234at2759"/>
<name>A0A8H7R765_9FUNG</name>
<dbReference type="Proteomes" id="UP000603453">
    <property type="component" value="Unassembled WGS sequence"/>
</dbReference>
<evidence type="ECO:0000313" key="1">
    <source>
        <dbReference type="EMBL" id="KAG2205654.1"/>
    </source>
</evidence>
<keyword evidence="2" id="KW-1185">Reference proteome</keyword>
<dbReference type="InterPro" id="IPR027417">
    <property type="entry name" value="P-loop_NTPase"/>
</dbReference>
<protein>
    <submittedName>
        <fullName evidence="1">Uncharacterized protein</fullName>
    </submittedName>
</protein>
<dbReference type="SUPFAM" id="SSF52540">
    <property type="entry name" value="P-loop containing nucleoside triphosphate hydrolases"/>
    <property type="match status" value="1"/>
</dbReference>
<comment type="caution">
    <text evidence="1">The sequence shown here is derived from an EMBL/GenBank/DDBJ whole genome shotgun (WGS) entry which is preliminary data.</text>
</comment>
<reference evidence="1" key="1">
    <citation type="submission" date="2020-12" db="EMBL/GenBank/DDBJ databases">
        <title>Metabolic potential, ecology and presence of endohyphal bacteria is reflected in genomic diversity of Mucoromycotina.</title>
        <authorList>
            <person name="Muszewska A."/>
            <person name="Okrasinska A."/>
            <person name="Steczkiewicz K."/>
            <person name="Drgas O."/>
            <person name="Orlowska M."/>
            <person name="Perlinska-Lenart U."/>
            <person name="Aleksandrzak-Piekarczyk T."/>
            <person name="Szatraj K."/>
            <person name="Zielenkiewicz U."/>
            <person name="Pilsyk S."/>
            <person name="Malc E."/>
            <person name="Mieczkowski P."/>
            <person name="Kruszewska J.S."/>
            <person name="Biernat P."/>
            <person name="Pawlowska J."/>
        </authorList>
    </citation>
    <scope>NUCLEOTIDE SEQUENCE</scope>
    <source>
        <strain evidence="1">WA0000017839</strain>
    </source>
</reference>
<gene>
    <name evidence="1" type="ORF">INT47_008010</name>
</gene>
<dbReference type="EMBL" id="JAEPRD010000035">
    <property type="protein sequence ID" value="KAG2205654.1"/>
    <property type="molecule type" value="Genomic_DNA"/>
</dbReference>
<accession>A0A8H7R765</accession>
<organism evidence="1 2">
    <name type="scientific">Mucor saturninus</name>
    <dbReference type="NCBI Taxonomy" id="64648"/>
    <lineage>
        <taxon>Eukaryota</taxon>
        <taxon>Fungi</taxon>
        <taxon>Fungi incertae sedis</taxon>
        <taxon>Mucoromycota</taxon>
        <taxon>Mucoromycotina</taxon>
        <taxon>Mucoromycetes</taxon>
        <taxon>Mucorales</taxon>
        <taxon>Mucorineae</taxon>
        <taxon>Mucoraceae</taxon>
        <taxon>Mucor</taxon>
    </lineage>
</organism>
<dbReference type="AlphaFoldDB" id="A0A8H7R765"/>